<organism evidence="1 2">
    <name type="scientific">Portunus trituberculatus</name>
    <name type="common">Swimming crab</name>
    <name type="synonym">Neptunus trituberculatus</name>
    <dbReference type="NCBI Taxonomy" id="210409"/>
    <lineage>
        <taxon>Eukaryota</taxon>
        <taxon>Metazoa</taxon>
        <taxon>Ecdysozoa</taxon>
        <taxon>Arthropoda</taxon>
        <taxon>Crustacea</taxon>
        <taxon>Multicrustacea</taxon>
        <taxon>Malacostraca</taxon>
        <taxon>Eumalacostraca</taxon>
        <taxon>Eucarida</taxon>
        <taxon>Decapoda</taxon>
        <taxon>Pleocyemata</taxon>
        <taxon>Brachyura</taxon>
        <taxon>Eubrachyura</taxon>
        <taxon>Portunoidea</taxon>
        <taxon>Portunidae</taxon>
        <taxon>Portuninae</taxon>
        <taxon>Portunus</taxon>
    </lineage>
</organism>
<keyword evidence="2" id="KW-1185">Reference proteome</keyword>
<reference evidence="1 2" key="1">
    <citation type="submission" date="2019-05" db="EMBL/GenBank/DDBJ databases">
        <title>Another draft genome of Portunus trituberculatus and its Hox gene families provides insights of decapod evolution.</title>
        <authorList>
            <person name="Jeong J.-H."/>
            <person name="Song I."/>
            <person name="Kim S."/>
            <person name="Choi T."/>
            <person name="Kim D."/>
            <person name="Ryu S."/>
            <person name="Kim W."/>
        </authorList>
    </citation>
    <scope>NUCLEOTIDE SEQUENCE [LARGE SCALE GENOMIC DNA]</scope>
    <source>
        <tissue evidence="1">Muscle</tissue>
    </source>
</reference>
<dbReference type="EMBL" id="VSRR010024059">
    <property type="protein sequence ID" value="MPC65946.1"/>
    <property type="molecule type" value="Genomic_DNA"/>
</dbReference>
<gene>
    <name evidence="1" type="ORF">E2C01_060084</name>
</gene>
<evidence type="ECO:0000313" key="2">
    <source>
        <dbReference type="Proteomes" id="UP000324222"/>
    </source>
</evidence>
<dbReference type="Proteomes" id="UP000324222">
    <property type="component" value="Unassembled WGS sequence"/>
</dbReference>
<sequence length="96" mass="10246">MGEWGATDLLIQSVVVRGRLDHDPSKFNGSGGDDSGSGARTALSLALEGEVVQPRDEVDVLGVMLMRIMWLLDGKGLEALSMQATLRFSTSCLHAT</sequence>
<evidence type="ECO:0000313" key="1">
    <source>
        <dbReference type="EMBL" id="MPC65946.1"/>
    </source>
</evidence>
<proteinExistence type="predicted"/>
<name>A0A5B7H7S1_PORTR</name>
<accession>A0A5B7H7S1</accession>
<comment type="caution">
    <text evidence="1">The sequence shown here is derived from an EMBL/GenBank/DDBJ whole genome shotgun (WGS) entry which is preliminary data.</text>
</comment>
<dbReference type="AlphaFoldDB" id="A0A5B7H7S1"/>
<protein>
    <submittedName>
        <fullName evidence="1">Uncharacterized protein</fullName>
    </submittedName>
</protein>